<evidence type="ECO:0000259" key="4">
    <source>
        <dbReference type="PROSITE" id="PS50893"/>
    </source>
</evidence>
<feature type="domain" description="ABC transporter" evidence="4">
    <location>
        <begin position="285"/>
        <end position="531"/>
    </location>
</feature>
<dbReference type="PANTHER" id="PTHR43790">
    <property type="entry name" value="CARBOHYDRATE TRANSPORT ATP-BINDING PROTEIN MG119-RELATED"/>
    <property type="match status" value="1"/>
</dbReference>
<dbReference type="GO" id="GO:0016887">
    <property type="term" value="F:ATP hydrolysis activity"/>
    <property type="evidence" value="ECO:0007669"/>
    <property type="project" value="InterPro"/>
</dbReference>
<accession>A9F3F7</accession>
<dbReference type="STRING" id="448385.sce4415"/>
<dbReference type="PROSITE" id="PS50893">
    <property type="entry name" value="ABC_TRANSPORTER_2"/>
    <property type="match status" value="2"/>
</dbReference>
<dbReference type="HOGENOM" id="CLU_000604_92_0_7"/>
<dbReference type="SMART" id="SM00382">
    <property type="entry name" value="AAA"/>
    <property type="match status" value="2"/>
</dbReference>
<feature type="region of interest" description="Disordered" evidence="3">
    <location>
        <begin position="1"/>
        <end position="34"/>
    </location>
</feature>
<evidence type="ECO:0000256" key="2">
    <source>
        <dbReference type="ARBA" id="ARBA00022840"/>
    </source>
</evidence>
<dbReference type="eggNOG" id="COG3845">
    <property type="taxonomic scope" value="Bacteria"/>
</dbReference>
<dbReference type="AlphaFoldDB" id="A9F3F7"/>
<sequence length="531" mass="56945">MTMDPRVFTSPTARPPRAAAREPGPPTPPPALSAAGITKRFGPLLALDDVSLRLTPGSFHALLGENGAGKSTLVKCIMGYHQADAGEVRVGDAALSIRSPRDAQALGIGMVYQHFTLVMNMTVAENLVLARASLPLVIDWRKEREAIRAFMERMPFRLDPGRTVRALAAGEKQKLEILKQLYLGSRIVILDEPTSVLTPGEADEVLGMLRCMADEQRISVLMISHKFREVTAFADEVTVLRRGRVAGRGKVKDLTPAAMAEMMVGAQPAQVSAARGDAPAGEPILRIEELAASDDRGRPALDGVTLTVHRGEIVGIAGVSGNGQEELVEVLAGQRAARGGSVLVHGEPYGAGRAQIQQHRVRCLPEEPLRNACVPAMSVAENIGFRVFDRPPFTRLRWGVRRAALRRSAERLAAEYAIKAPSVDAPIGKLSGGNVQRAVLARELGMDEDIALLVAANPCFGLDFAAVAEIRSRILKARNSGTAVLLVSADLDEIFAMADRILVMSEGRIVHESPIASADVAEIGRAMAGHR</sequence>
<gene>
    <name evidence="5" type="ordered locus">sce4415</name>
</gene>
<protein>
    <submittedName>
        <fullName evidence="5">Similar to sugar ABC transporter, ATP-binding protein</fullName>
    </submittedName>
</protein>
<dbReference type="InterPro" id="IPR050107">
    <property type="entry name" value="ABC_carbohydrate_import_ATPase"/>
</dbReference>
<dbReference type="InterPro" id="IPR003439">
    <property type="entry name" value="ABC_transporter-like_ATP-bd"/>
</dbReference>
<evidence type="ECO:0000256" key="1">
    <source>
        <dbReference type="ARBA" id="ARBA00022741"/>
    </source>
</evidence>
<dbReference type="PANTHER" id="PTHR43790:SF4">
    <property type="entry name" value="GUANOSINE IMPORT ATP-BINDING PROTEIN NUPO"/>
    <property type="match status" value="1"/>
</dbReference>
<dbReference type="InterPro" id="IPR003593">
    <property type="entry name" value="AAA+_ATPase"/>
</dbReference>
<dbReference type="InterPro" id="IPR027417">
    <property type="entry name" value="P-loop_NTPase"/>
</dbReference>
<evidence type="ECO:0000256" key="3">
    <source>
        <dbReference type="SAM" id="MobiDB-lite"/>
    </source>
</evidence>
<dbReference type="Proteomes" id="UP000002139">
    <property type="component" value="Chromosome"/>
</dbReference>
<evidence type="ECO:0000313" key="5">
    <source>
        <dbReference type="EMBL" id="CAN94578.1"/>
    </source>
</evidence>
<dbReference type="CDD" id="cd03215">
    <property type="entry name" value="ABC_Carb_Monos_II"/>
    <property type="match status" value="1"/>
</dbReference>
<dbReference type="Pfam" id="PF00005">
    <property type="entry name" value="ABC_tran"/>
    <property type="match status" value="2"/>
</dbReference>
<dbReference type="GO" id="GO:0005524">
    <property type="term" value="F:ATP binding"/>
    <property type="evidence" value="ECO:0007669"/>
    <property type="project" value="UniProtKB-KW"/>
</dbReference>
<keyword evidence="2 5" id="KW-0067">ATP-binding</keyword>
<dbReference type="EMBL" id="AM746676">
    <property type="protein sequence ID" value="CAN94578.1"/>
    <property type="molecule type" value="Genomic_DNA"/>
</dbReference>
<name>A9F3F7_SORC5</name>
<keyword evidence="1" id="KW-0547">Nucleotide-binding</keyword>
<keyword evidence="6" id="KW-1185">Reference proteome</keyword>
<dbReference type="Gene3D" id="3.40.50.300">
    <property type="entry name" value="P-loop containing nucleotide triphosphate hydrolases"/>
    <property type="match status" value="2"/>
</dbReference>
<dbReference type="InterPro" id="IPR017871">
    <property type="entry name" value="ABC_transporter-like_CS"/>
</dbReference>
<organism evidence="5 6">
    <name type="scientific">Sorangium cellulosum (strain So ce56)</name>
    <name type="common">Polyangium cellulosum (strain So ce56)</name>
    <dbReference type="NCBI Taxonomy" id="448385"/>
    <lineage>
        <taxon>Bacteria</taxon>
        <taxon>Pseudomonadati</taxon>
        <taxon>Myxococcota</taxon>
        <taxon>Polyangia</taxon>
        <taxon>Polyangiales</taxon>
        <taxon>Polyangiaceae</taxon>
        <taxon>Sorangium</taxon>
    </lineage>
</organism>
<evidence type="ECO:0000313" key="6">
    <source>
        <dbReference type="Proteomes" id="UP000002139"/>
    </source>
</evidence>
<reference evidence="5 6" key="1">
    <citation type="journal article" date="2007" name="Nat. Biotechnol.">
        <title>Complete genome sequence of the myxobacterium Sorangium cellulosum.</title>
        <authorList>
            <person name="Schneiker S."/>
            <person name="Perlova O."/>
            <person name="Kaiser O."/>
            <person name="Gerth K."/>
            <person name="Alici A."/>
            <person name="Altmeyer M.O."/>
            <person name="Bartels D."/>
            <person name="Bekel T."/>
            <person name="Beyer S."/>
            <person name="Bode E."/>
            <person name="Bode H.B."/>
            <person name="Bolten C.J."/>
            <person name="Choudhuri J.V."/>
            <person name="Doss S."/>
            <person name="Elnakady Y.A."/>
            <person name="Frank B."/>
            <person name="Gaigalat L."/>
            <person name="Goesmann A."/>
            <person name="Groeger C."/>
            <person name="Gross F."/>
            <person name="Jelsbak L."/>
            <person name="Jelsbak L."/>
            <person name="Kalinowski J."/>
            <person name="Kegler C."/>
            <person name="Knauber T."/>
            <person name="Konietzny S."/>
            <person name="Kopp M."/>
            <person name="Krause L."/>
            <person name="Krug D."/>
            <person name="Linke B."/>
            <person name="Mahmud T."/>
            <person name="Martinez-Arias R."/>
            <person name="McHardy A.C."/>
            <person name="Merai M."/>
            <person name="Meyer F."/>
            <person name="Mormann S."/>
            <person name="Munoz-Dorado J."/>
            <person name="Perez J."/>
            <person name="Pradella S."/>
            <person name="Rachid S."/>
            <person name="Raddatz G."/>
            <person name="Rosenau F."/>
            <person name="Rueckert C."/>
            <person name="Sasse F."/>
            <person name="Scharfe M."/>
            <person name="Schuster S.C."/>
            <person name="Suen G."/>
            <person name="Treuner-Lange A."/>
            <person name="Velicer G.J."/>
            <person name="Vorholter F.-J."/>
            <person name="Weissman K.J."/>
            <person name="Welch R.D."/>
            <person name="Wenzel S.C."/>
            <person name="Whitworth D.E."/>
            <person name="Wilhelm S."/>
            <person name="Wittmann C."/>
            <person name="Bloecker H."/>
            <person name="Puehler A."/>
            <person name="Mueller R."/>
        </authorList>
    </citation>
    <scope>NUCLEOTIDE SEQUENCE [LARGE SCALE GENOMIC DNA]</scope>
    <source>
        <strain evidence="6">So ce56</strain>
    </source>
</reference>
<dbReference type="CDD" id="cd03216">
    <property type="entry name" value="ABC_Carb_Monos_I"/>
    <property type="match status" value="1"/>
</dbReference>
<feature type="compositionally biased region" description="Low complexity" evidence="3">
    <location>
        <begin position="9"/>
        <end position="22"/>
    </location>
</feature>
<feature type="domain" description="ABC transporter" evidence="4">
    <location>
        <begin position="32"/>
        <end position="267"/>
    </location>
</feature>
<dbReference type="PROSITE" id="PS00211">
    <property type="entry name" value="ABC_TRANSPORTER_1"/>
    <property type="match status" value="1"/>
</dbReference>
<dbReference type="SUPFAM" id="SSF52540">
    <property type="entry name" value="P-loop containing nucleoside triphosphate hydrolases"/>
    <property type="match status" value="2"/>
</dbReference>
<proteinExistence type="predicted"/>
<dbReference type="KEGG" id="scl:sce4415"/>